<accession>A0A6A3X4H8</accession>
<evidence type="ECO:0000313" key="3">
    <source>
        <dbReference type="Proteomes" id="UP000433483"/>
    </source>
</evidence>
<feature type="region of interest" description="Disordered" evidence="1">
    <location>
        <begin position="1"/>
        <end position="43"/>
    </location>
</feature>
<sequence length="230" mass="24562">MSSSLIDTPAPSSPTVAATDPATGVYTSAPVVTSPAGSPTPLTVEAAANTSAPAPTTWLSGSDNGPPAACHGARAARPQAERPFRHVALPPLDRDAVRASIGHLTGVSDHVTALADLEGDHEDLQRRFRELRDPIEPLEEELARVYAAADPFAAIRYNRRRLRSQNSTSNSVTRRAILSPSWIALTRSAIIYGVALKWPKPGPSRQLQGSFSAPKIAIESPPRFAPLRRK</sequence>
<name>A0A6A3X4H8_9STRA</name>
<dbReference type="Proteomes" id="UP000433483">
    <property type="component" value="Unassembled WGS sequence"/>
</dbReference>
<protein>
    <submittedName>
        <fullName evidence="2">Uncharacterized protein</fullName>
    </submittedName>
</protein>
<dbReference type="AlphaFoldDB" id="A0A6A3X4H8"/>
<proteinExistence type="predicted"/>
<evidence type="ECO:0000256" key="1">
    <source>
        <dbReference type="SAM" id="MobiDB-lite"/>
    </source>
</evidence>
<gene>
    <name evidence="2" type="ORF">PF005_g16873</name>
</gene>
<keyword evidence="3" id="KW-1185">Reference proteome</keyword>
<reference evidence="2 3" key="1">
    <citation type="submission" date="2018-08" db="EMBL/GenBank/DDBJ databases">
        <title>Genomic investigation of the strawberry pathogen Phytophthora fragariae indicates pathogenicity is determined by transcriptional variation in three key races.</title>
        <authorList>
            <person name="Adams T.M."/>
            <person name="Armitage A.D."/>
            <person name="Sobczyk M.K."/>
            <person name="Bates H.J."/>
            <person name="Dunwell J.M."/>
            <person name="Nellist C.F."/>
            <person name="Harrison R.J."/>
        </authorList>
    </citation>
    <scope>NUCLEOTIDE SEQUENCE [LARGE SCALE GENOMIC DNA]</scope>
    <source>
        <strain evidence="2 3">NOV-27</strain>
    </source>
</reference>
<comment type="caution">
    <text evidence="2">The sequence shown here is derived from an EMBL/GenBank/DDBJ whole genome shotgun (WGS) entry which is preliminary data.</text>
</comment>
<evidence type="ECO:0000313" key="2">
    <source>
        <dbReference type="EMBL" id="KAE9196437.1"/>
    </source>
</evidence>
<dbReference type="EMBL" id="QXGB01001130">
    <property type="protein sequence ID" value="KAE9196437.1"/>
    <property type="molecule type" value="Genomic_DNA"/>
</dbReference>
<dbReference type="OrthoDB" id="144855at2759"/>
<organism evidence="2 3">
    <name type="scientific">Phytophthora fragariae</name>
    <dbReference type="NCBI Taxonomy" id="53985"/>
    <lineage>
        <taxon>Eukaryota</taxon>
        <taxon>Sar</taxon>
        <taxon>Stramenopiles</taxon>
        <taxon>Oomycota</taxon>
        <taxon>Peronosporomycetes</taxon>
        <taxon>Peronosporales</taxon>
        <taxon>Peronosporaceae</taxon>
        <taxon>Phytophthora</taxon>
    </lineage>
</organism>